<sequence>MNQHLISRIAIFLLSFVMIFFGVQHYLHPDMLITKVPSYLPGGKVWVYVVGTAFILAALSFMLNVWVRTTAYLLALMLLVFVFTIHLPNYFDTADRDYQYQSLMNFLKDLALAAFALYIASNARHQKVLEETSLEEEEREAHRSMDLAHE</sequence>
<dbReference type="AlphaFoldDB" id="A0A5B8UKY5"/>
<accession>A0A5B8UKY5</accession>
<feature type="compositionally biased region" description="Basic and acidic residues" evidence="1">
    <location>
        <begin position="139"/>
        <end position="150"/>
    </location>
</feature>
<evidence type="ECO:0008006" key="5">
    <source>
        <dbReference type="Google" id="ProtNLM"/>
    </source>
</evidence>
<feature type="region of interest" description="Disordered" evidence="1">
    <location>
        <begin position="130"/>
        <end position="150"/>
    </location>
</feature>
<reference evidence="3 4" key="1">
    <citation type="journal article" date="2015" name="Int. J. Syst. Evol. Microbiol.">
        <title>Flavisolibacter ginsenosidimutans sp. nov., with ginsenoside-converting activity isolated from soil used for cultivating ginseng.</title>
        <authorList>
            <person name="Zhao Y."/>
            <person name="Liu Q."/>
            <person name="Kang M.S."/>
            <person name="Jin F."/>
            <person name="Yu H."/>
            <person name="Im W.T."/>
        </authorList>
    </citation>
    <scope>NUCLEOTIDE SEQUENCE [LARGE SCALE GENOMIC DNA]</scope>
    <source>
        <strain evidence="3 4">Gsoil 636</strain>
    </source>
</reference>
<protein>
    <recommendedName>
        <fullName evidence="5">DoxX family protein</fullName>
    </recommendedName>
</protein>
<feature type="transmembrane region" description="Helical" evidence="2">
    <location>
        <begin position="5"/>
        <end position="25"/>
    </location>
</feature>
<dbReference type="RefSeq" id="WP_146789557.1">
    <property type="nucleotide sequence ID" value="NZ_BAABIO010000003.1"/>
</dbReference>
<keyword evidence="2" id="KW-1133">Transmembrane helix</keyword>
<organism evidence="3 4">
    <name type="scientific">Flavisolibacter ginsenosidimutans</name>
    <dbReference type="NCBI Taxonomy" id="661481"/>
    <lineage>
        <taxon>Bacteria</taxon>
        <taxon>Pseudomonadati</taxon>
        <taxon>Bacteroidota</taxon>
        <taxon>Chitinophagia</taxon>
        <taxon>Chitinophagales</taxon>
        <taxon>Chitinophagaceae</taxon>
        <taxon>Flavisolibacter</taxon>
    </lineage>
</organism>
<evidence type="ECO:0000313" key="3">
    <source>
        <dbReference type="EMBL" id="QEC57344.1"/>
    </source>
</evidence>
<keyword evidence="2" id="KW-0472">Membrane</keyword>
<gene>
    <name evidence="3" type="ORF">FSB75_16030</name>
</gene>
<keyword evidence="4" id="KW-1185">Reference proteome</keyword>
<dbReference type="KEGG" id="fgg:FSB75_16030"/>
<proteinExistence type="predicted"/>
<dbReference type="EMBL" id="CP042433">
    <property type="protein sequence ID" value="QEC57344.1"/>
    <property type="molecule type" value="Genomic_DNA"/>
</dbReference>
<keyword evidence="2" id="KW-0812">Transmembrane</keyword>
<feature type="transmembrane region" description="Helical" evidence="2">
    <location>
        <begin position="72"/>
        <end position="91"/>
    </location>
</feature>
<name>A0A5B8UKY5_9BACT</name>
<feature type="transmembrane region" description="Helical" evidence="2">
    <location>
        <begin position="45"/>
        <end position="65"/>
    </location>
</feature>
<evidence type="ECO:0000256" key="2">
    <source>
        <dbReference type="SAM" id="Phobius"/>
    </source>
</evidence>
<dbReference type="Proteomes" id="UP000321204">
    <property type="component" value="Chromosome"/>
</dbReference>
<evidence type="ECO:0000313" key="4">
    <source>
        <dbReference type="Proteomes" id="UP000321204"/>
    </source>
</evidence>
<dbReference type="OrthoDB" id="676045at2"/>
<evidence type="ECO:0000256" key="1">
    <source>
        <dbReference type="SAM" id="MobiDB-lite"/>
    </source>
</evidence>